<evidence type="ECO:0000256" key="1">
    <source>
        <dbReference type="SAM" id="MobiDB-lite"/>
    </source>
</evidence>
<feature type="region of interest" description="Disordered" evidence="1">
    <location>
        <begin position="46"/>
        <end position="83"/>
    </location>
</feature>
<name>A0ABP4BGK7_9ACTN</name>
<gene>
    <name evidence="2" type="ORF">GCM10009560_70260</name>
</gene>
<evidence type="ECO:0000313" key="2">
    <source>
        <dbReference type="EMBL" id="GAA0950624.1"/>
    </source>
</evidence>
<protein>
    <submittedName>
        <fullName evidence="2">Uncharacterized protein</fullName>
    </submittedName>
</protein>
<sequence>MMIKVRGGGRVAVAVAPWPVAVAANRVMAGLLNGFVGVVGGARYPRPAGIRADQSRFRGSRGGSRGRDRSRVGRDPANPRGWRVRRGAGVVQAALSRRVMAVWTAVRLAPLSALPSRLMSTDGTPSART</sequence>
<accession>A0ABP4BGK7</accession>
<comment type="caution">
    <text evidence="2">The sequence shown here is derived from an EMBL/GenBank/DDBJ whole genome shotgun (WGS) entry which is preliminary data.</text>
</comment>
<evidence type="ECO:0000313" key="3">
    <source>
        <dbReference type="Proteomes" id="UP001501578"/>
    </source>
</evidence>
<dbReference type="EMBL" id="BAAAHQ010000047">
    <property type="protein sequence ID" value="GAA0950624.1"/>
    <property type="molecule type" value="Genomic_DNA"/>
</dbReference>
<proteinExistence type="predicted"/>
<reference evidence="3" key="1">
    <citation type="journal article" date="2019" name="Int. J. Syst. Evol. Microbiol.">
        <title>The Global Catalogue of Microorganisms (GCM) 10K type strain sequencing project: providing services to taxonomists for standard genome sequencing and annotation.</title>
        <authorList>
            <consortium name="The Broad Institute Genomics Platform"/>
            <consortium name="The Broad Institute Genome Sequencing Center for Infectious Disease"/>
            <person name="Wu L."/>
            <person name="Ma J."/>
        </authorList>
    </citation>
    <scope>NUCLEOTIDE SEQUENCE [LARGE SCALE GENOMIC DNA]</scope>
    <source>
        <strain evidence="3">JCM 11136</strain>
    </source>
</reference>
<feature type="compositionally biased region" description="Basic and acidic residues" evidence="1">
    <location>
        <begin position="65"/>
        <end position="74"/>
    </location>
</feature>
<dbReference type="Proteomes" id="UP001501578">
    <property type="component" value="Unassembled WGS sequence"/>
</dbReference>
<organism evidence="2 3">
    <name type="scientific">Nonomuraea longicatena</name>
    <dbReference type="NCBI Taxonomy" id="83682"/>
    <lineage>
        <taxon>Bacteria</taxon>
        <taxon>Bacillati</taxon>
        <taxon>Actinomycetota</taxon>
        <taxon>Actinomycetes</taxon>
        <taxon>Streptosporangiales</taxon>
        <taxon>Streptosporangiaceae</taxon>
        <taxon>Nonomuraea</taxon>
    </lineage>
</organism>
<keyword evidence="3" id="KW-1185">Reference proteome</keyword>